<proteinExistence type="predicted"/>
<accession>A0A9W5IRN5</accession>
<comment type="caution">
    <text evidence="1">The sequence shown here is derived from an EMBL/GenBank/DDBJ whole genome shotgun (WGS) entry which is preliminary data.</text>
</comment>
<organism evidence="1 2">
    <name type="scientific">Neisseria subflava NJ9703</name>
    <dbReference type="NCBI Taxonomy" id="546268"/>
    <lineage>
        <taxon>Bacteria</taxon>
        <taxon>Pseudomonadati</taxon>
        <taxon>Pseudomonadota</taxon>
        <taxon>Betaproteobacteria</taxon>
        <taxon>Neisseriales</taxon>
        <taxon>Neisseriaceae</taxon>
        <taxon>Neisseria</taxon>
    </lineage>
</organism>
<dbReference type="EMBL" id="ACEO02000003">
    <property type="protein sequence ID" value="EFC52530.1"/>
    <property type="molecule type" value="Genomic_DNA"/>
</dbReference>
<evidence type="ECO:0000313" key="2">
    <source>
        <dbReference type="Proteomes" id="UP000004621"/>
    </source>
</evidence>
<reference evidence="1 2" key="1">
    <citation type="submission" date="2010-01" db="EMBL/GenBank/DDBJ databases">
        <authorList>
            <person name="Weinstock G."/>
            <person name="Sodergren E."/>
            <person name="Clifton S."/>
            <person name="Fulton L."/>
            <person name="Fulton B."/>
            <person name="Courtney L."/>
            <person name="Fronick C."/>
            <person name="Harrison M."/>
            <person name="Strong C."/>
            <person name="Farmer C."/>
            <person name="Delahaunty K."/>
            <person name="Markovic C."/>
            <person name="Hall O."/>
            <person name="Minx P."/>
            <person name="Tomlinson C."/>
            <person name="Mitreva M."/>
            <person name="Nelson J."/>
            <person name="Hou S."/>
            <person name="Wollam A."/>
            <person name="Pepin K.H."/>
            <person name="Johnson M."/>
            <person name="Bhonagiri V."/>
            <person name="Nash W.E."/>
            <person name="Warren W."/>
            <person name="Chinwalla A."/>
            <person name="Mardis E.R."/>
            <person name="Wilson R.K."/>
        </authorList>
    </citation>
    <scope>NUCLEOTIDE SEQUENCE [LARGE SCALE GENOMIC DNA]</scope>
    <source>
        <strain evidence="1 2">NJ9703</strain>
    </source>
</reference>
<dbReference type="Proteomes" id="UP000004621">
    <property type="component" value="Unassembled WGS sequence"/>
</dbReference>
<protein>
    <submittedName>
        <fullName evidence="1">Uncharacterized protein</fullName>
    </submittedName>
</protein>
<dbReference type="AlphaFoldDB" id="A0A9W5IRN5"/>
<evidence type="ECO:0000313" key="1">
    <source>
        <dbReference type="EMBL" id="EFC52530.1"/>
    </source>
</evidence>
<name>A0A9W5IRN5_NEISU</name>
<gene>
    <name evidence="1" type="ORF">NEISUBOT_03884</name>
</gene>
<sequence length="75" mass="8865">MVSLQTSKIVKRDLYHEIRLQFKSFAEKTGFVEINLLNMLHLRNGIPQSLNFSIITDFFKKIICRLRGRRNKQAV</sequence>